<dbReference type="InterPro" id="IPR005598">
    <property type="entry name" value="ATP_synth_I"/>
</dbReference>
<keyword evidence="5 7" id="KW-0472">Membrane</keyword>
<feature type="region of interest" description="Disordered" evidence="6">
    <location>
        <begin position="1"/>
        <end position="36"/>
    </location>
</feature>
<evidence type="ECO:0000256" key="4">
    <source>
        <dbReference type="ARBA" id="ARBA00022989"/>
    </source>
</evidence>
<keyword evidence="9" id="KW-1185">Reference proteome</keyword>
<dbReference type="EMBL" id="FNLO01000005">
    <property type="protein sequence ID" value="SDV48520.1"/>
    <property type="molecule type" value="Genomic_DNA"/>
</dbReference>
<evidence type="ECO:0000313" key="9">
    <source>
        <dbReference type="Proteomes" id="UP000243719"/>
    </source>
</evidence>
<dbReference type="RefSeq" id="WP_091907708.1">
    <property type="nucleotide sequence ID" value="NZ_FNLO01000005.1"/>
</dbReference>
<dbReference type="OrthoDB" id="8926009at2"/>
<sequence length="175" mass="18632">MAQNVPAPKGPNGPTADASEAEIRRDTGDWRSELDVEREPEIVPLTRAEAESLFGPSVSQASRVTPFKVVAAQVVITLCSMCVAGLLSARPGIAALSALCGGAIGFVPGAWFAWRLGRAGSPSALRWAVAEGVKVAATVALFAAVAIGFRDVRWLPLLLTFVLVLKTYWIALFWR</sequence>
<comment type="subcellular location">
    <subcellularLocation>
        <location evidence="1">Cell membrane</location>
        <topology evidence="1">Multi-pass membrane protein</topology>
    </subcellularLocation>
</comment>
<keyword evidence="4 7" id="KW-1133">Transmembrane helix</keyword>
<evidence type="ECO:0000256" key="6">
    <source>
        <dbReference type="SAM" id="MobiDB-lite"/>
    </source>
</evidence>
<feature type="transmembrane region" description="Helical" evidence="7">
    <location>
        <begin position="154"/>
        <end position="174"/>
    </location>
</feature>
<evidence type="ECO:0000313" key="8">
    <source>
        <dbReference type="EMBL" id="SDV48520.1"/>
    </source>
</evidence>
<keyword evidence="3 7" id="KW-0812">Transmembrane</keyword>
<name>A0A1H2PPE1_9BURK</name>
<feature type="compositionally biased region" description="Basic and acidic residues" evidence="6">
    <location>
        <begin position="21"/>
        <end position="36"/>
    </location>
</feature>
<proteinExistence type="predicted"/>
<evidence type="ECO:0000256" key="7">
    <source>
        <dbReference type="SAM" id="Phobius"/>
    </source>
</evidence>
<dbReference type="Pfam" id="PF03899">
    <property type="entry name" value="ATP-synt_I"/>
    <property type="match status" value="1"/>
</dbReference>
<evidence type="ECO:0000256" key="1">
    <source>
        <dbReference type="ARBA" id="ARBA00004651"/>
    </source>
</evidence>
<protein>
    <submittedName>
        <fullName evidence="8">ATP synthase protein I</fullName>
    </submittedName>
</protein>
<feature type="transmembrane region" description="Helical" evidence="7">
    <location>
        <begin position="93"/>
        <end position="113"/>
    </location>
</feature>
<evidence type="ECO:0000256" key="3">
    <source>
        <dbReference type="ARBA" id="ARBA00022692"/>
    </source>
</evidence>
<feature type="transmembrane region" description="Helical" evidence="7">
    <location>
        <begin position="69"/>
        <end position="87"/>
    </location>
</feature>
<dbReference type="GO" id="GO:0005886">
    <property type="term" value="C:plasma membrane"/>
    <property type="evidence" value="ECO:0007669"/>
    <property type="project" value="UniProtKB-SubCell"/>
</dbReference>
<organism evidence="8 9">
    <name type="scientific">Chitinasiproducens palmae</name>
    <dbReference type="NCBI Taxonomy" id="1770053"/>
    <lineage>
        <taxon>Bacteria</taxon>
        <taxon>Pseudomonadati</taxon>
        <taxon>Pseudomonadota</taxon>
        <taxon>Betaproteobacteria</taxon>
        <taxon>Burkholderiales</taxon>
        <taxon>Burkholderiaceae</taxon>
        <taxon>Chitinasiproducens</taxon>
    </lineage>
</organism>
<gene>
    <name evidence="8" type="ORF">SAMN05216551_105158</name>
</gene>
<dbReference type="STRING" id="1770053.SAMN05216551_105158"/>
<evidence type="ECO:0000256" key="2">
    <source>
        <dbReference type="ARBA" id="ARBA00022475"/>
    </source>
</evidence>
<evidence type="ECO:0000256" key="5">
    <source>
        <dbReference type="ARBA" id="ARBA00023136"/>
    </source>
</evidence>
<feature type="transmembrane region" description="Helical" evidence="7">
    <location>
        <begin position="125"/>
        <end position="148"/>
    </location>
</feature>
<keyword evidence="2" id="KW-1003">Cell membrane</keyword>
<reference evidence="9" key="1">
    <citation type="submission" date="2016-09" db="EMBL/GenBank/DDBJ databases">
        <authorList>
            <person name="Varghese N."/>
            <person name="Submissions S."/>
        </authorList>
    </citation>
    <scope>NUCLEOTIDE SEQUENCE [LARGE SCALE GENOMIC DNA]</scope>
    <source>
        <strain evidence="9">JS23</strain>
    </source>
</reference>
<dbReference type="Proteomes" id="UP000243719">
    <property type="component" value="Unassembled WGS sequence"/>
</dbReference>
<dbReference type="AlphaFoldDB" id="A0A1H2PPE1"/>
<accession>A0A1H2PPE1</accession>